<evidence type="ECO:0000256" key="2">
    <source>
        <dbReference type="ARBA" id="ARBA00023150"/>
    </source>
</evidence>
<dbReference type="InterPro" id="IPR010730">
    <property type="entry name" value="HET"/>
</dbReference>
<evidence type="ECO:0000259" key="3">
    <source>
        <dbReference type="Pfam" id="PF06985"/>
    </source>
</evidence>
<comment type="caution">
    <text evidence="5">The sequence shown here is derived from an EMBL/GenBank/DDBJ whole genome shotgun (WGS) entry which is preliminary data.</text>
</comment>
<dbReference type="EMBL" id="JAAOAN010000753">
    <property type="protein sequence ID" value="KAF5700144.1"/>
    <property type="molecule type" value="Genomic_DNA"/>
</dbReference>
<feature type="domain" description="Heterokaryon incompatibility" evidence="3">
    <location>
        <begin position="21"/>
        <end position="153"/>
    </location>
</feature>
<keyword evidence="6" id="KW-1185">Reference proteome</keyword>
<dbReference type="Proteomes" id="UP000544331">
    <property type="component" value="Unassembled WGS sequence"/>
</dbReference>
<dbReference type="GO" id="GO:0006777">
    <property type="term" value="P:Mo-molybdopterin cofactor biosynthetic process"/>
    <property type="evidence" value="ECO:0007669"/>
    <property type="project" value="UniProtKB-KW"/>
</dbReference>
<dbReference type="Gene3D" id="3.90.550.10">
    <property type="entry name" value="Spore Coat Polysaccharide Biosynthesis Protein SpsA, Chain A"/>
    <property type="match status" value="1"/>
</dbReference>
<feature type="domain" description="MobA-like NTP transferase" evidence="4">
    <location>
        <begin position="1144"/>
        <end position="1304"/>
    </location>
</feature>
<proteinExistence type="predicted"/>
<keyword evidence="2" id="KW-0501">Molybdenum cofactor biosynthesis</keyword>
<evidence type="ECO:0000313" key="5">
    <source>
        <dbReference type="EMBL" id="KAF5700144.1"/>
    </source>
</evidence>
<evidence type="ECO:0000313" key="6">
    <source>
        <dbReference type="Proteomes" id="UP000544331"/>
    </source>
</evidence>
<name>A0A8H5XUQ7_9HYPO</name>
<dbReference type="Pfam" id="PF06985">
    <property type="entry name" value="HET"/>
    <property type="match status" value="2"/>
</dbReference>
<accession>A0A8H5XUQ7</accession>
<evidence type="ECO:0000256" key="1">
    <source>
        <dbReference type="ARBA" id="ARBA00023134"/>
    </source>
</evidence>
<dbReference type="InterPro" id="IPR029044">
    <property type="entry name" value="Nucleotide-diphossugar_trans"/>
</dbReference>
<dbReference type="GO" id="GO:0005525">
    <property type="term" value="F:GTP binding"/>
    <property type="evidence" value="ECO:0007669"/>
    <property type="project" value="UniProtKB-KW"/>
</dbReference>
<dbReference type="InterPro" id="IPR025877">
    <property type="entry name" value="MobA-like_NTP_Trfase"/>
</dbReference>
<keyword evidence="1" id="KW-0547">Nucleotide-binding</keyword>
<sequence>MWLIDTQTYKLENFVNPPHSYSILSHTWEADEVLFHDMESLSYARSKAGWKKIQMTCEASCQANISHAWIDTCCIDKRSSAELSEAINSMFSWYQQSSVCYVYLSDLVFPCSPVDTEMPKSDEGRQWADAAFSKLEDELRTCRWFTRGWTLQELIAPSQVVFLDQNWNRIGSRTPGSDLRFIKILKKLTGIPSPVLEYKKDIATIPVTQRISWAACRETTRVEDIAYCLLGIFDVNMPLLYGEDSPAEFAHWLNIDMRVDYFESGMEVTSKNVNMEGRVARQEDYPPDIGHGVDCIFDLGVKDPDDANSSLGILLTRSSRGITNFRIKPYELIKLPPSTALLYEEDYYNDYDSDDLCWEDRATLQELERKTISIRKSISVQETEAMGHHQKPGFKINWHEEVLKVLKSVNGRDIKEYTPSFKCHPDSASHEDGTLIWVTDFELQINPQHIVSLVLVTGLQWGPHDYRYPACFERANLPGQEFWAVLLGEGRSYVISDKEHSDSQPPTIETLDESNEDNSSLVWQIKRMDHRERGIFVRENLLRRYEDETGLKEADSISICTYSFYNSALSPLKLSRYPNSAYKPLEHRDSFRLLYLEPSPNHSADLKGSLHHATLSDCDYDLTEPYTALSYVWGDASQKGAIFLGGSAKEITVSLDAALRDLRDKNRVCRIWADALCIDQSNNAEKGVQVALMGRIYSTAHHTVIHLGKSPPAFKKLFMDLKAQSQTTMHGNTSGLGQLSLTADEIDDMRRDLLSKPWFRRVWVFQELVLSTDVWVQCDDLRIRWHHFCEAVDTKNVVTAMLLDTLSDSITQQGQPRNATPLEDMNSRRYGAFEAPLSTLLSCRRGIGATDPRDIVFGHLGVVSDRDRCDRFIKVDYDRDLARVSVDAARYFLDATGIESLLLHAMNPSPIAAPGIPSWCPRWSKPQVLWENIHKVGRTFGGGDDSSYVSFGGTHHILLSEPPVLAISGFEVTRIKATSHAFSRCDDDTVSQEDSKALALELLQDIRSLTRDEAAILDSCKKSGIKHDEQRQKLFRKSFKTWVDAANGREYPTAGQRDVQRITDALTYHFKKPETCPLSGKRLAITSSHHCALVPEESQEGDIVAMLVNCYKHVVLRPKEVKSSDDLNNLITSTFGQANISDSGGKSTRMGSPKHLLPMPDGRPLYQHQIEVLRKACPEAETVYISLAQDSEMDELLQNASKVSYEAAPGENSIEIILDLESSRGGESKGPAAGLLAAHESDPEATWLVVACDYPSITADALQELQSNYKPPVTCFQNQDGFCEPLLGIWSPEAISHLKENSKAGELSPSKAVRELDGYTYLPEDSEALLRNVNIKSEWEDALRSLRDEPTDNFMEEPLEVL</sequence>
<feature type="domain" description="Heterokaryon incompatibility" evidence="3">
    <location>
        <begin position="626"/>
        <end position="767"/>
    </location>
</feature>
<gene>
    <name evidence="5" type="ORF">FMUND_14449</name>
</gene>
<dbReference type="OrthoDB" id="20872at2759"/>
<reference evidence="5 6" key="1">
    <citation type="submission" date="2020-05" db="EMBL/GenBank/DDBJ databases">
        <title>Identification and distribution of gene clusters putatively required for synthesis of sphingolipid metabolism inhibitors in phylogenetically diverse species of the filamentous fungus Fusarium.</title>
        <authorList>
            <person name="Kim H.-S."/>
            <person name="Busman M."/>
            <person name="Brown D.W."/>
            <person name="Divon H."/>
            <person name="Uhlig S."/>
            <person name="Proctor R.H."/>
        </authorList>
    </citation>
    <scope>NUCLEOTIDE SEQUENCE [LARGE SCALE GENOMIC DNA]</scope>
    <source>
        <strain evidence="5 6">NRRL 66235</strain>
    </source>
</reference>
<protein>
    <submittedName>
        <fullName evidence="5">Beta transducin</fullName>
    </submittedName>
</protein>
<dbReference type="GO" id="GO:0016779">
    <property type="term" value="F:nucleotidyltransferase activity"/>
    <property type="evidence" value="ECO:0007669"/>
    <property type="project" value="UniProtKB-ARBA"/>
</dbReference>
<keyword evidence="1" id="KW-0342">GTP-binding</keyword>
<dbReference type="PANTHER" id="PTHR10622:SF12">
    <property type="entry name" value="HET DOMAIN-CONTAINING PROTEIN"/>
    <property type="match status" value="1"/>
</dbReference>
<dbReference type="PANTHER" id="PTHR10622">
    <property type="entry name" value="HET DOMAIN-CONTAINING PROTEIN"/>
    <property type="match status" value="1"/>
</dbReference>
<dbReference type="SUPFAM" id="SSF53448">
    <property type="entry name" value="Nucleotide-diphospho-sugar transferases"/>
    <property type="match status" value="1"/>
</dbReference>
<evidence type="ECO:0000259" key="4">
    <source>
        <dbReference type="Pfam" id="PF12804"/>
    </source>
</evidence>
<dbReference type="CDD" id="cd02503">
    <property type="entry name" value="MobA"/>
    <property type="match status" value="1"/>
</dbReference>
<organism evidence="5 6">
    <name type="scientific">Fusarium mundagurra</name>
    <dbReference type="NCBI Taxonomy" id="1567541"/>
    <lineage>
        <taxon>Eukaryota</taxon>
        <taxon>Fungi</taxon>
        <taxon>Dikarya</taxon>
        <taxon>Ascomycota</taxon>
        <taxon>Pezizomycotina</taxon>
        <taxon>Sordariomycetes</taxon>
        <taxon>Hypocreomycetidae</taxon>
        <taxon>Hypocreales</taxon>
        <taxon>Nectriaceae</taxon>
        <taxon>Fusarium</taxon>
        <taxon>Fusarium fujikuroi species complex</taxon>
    </lineage>
</organism>
<dbReference type="Pfam" id="PF12804">
    <property type="entry name" value="NTP_transf_3"/>
    <property type="match status" value="1"/>
</dbReference>
<dbReference type="InterPro" id="IPR013482">
    <property type="entry name" value="Molybde_CF_guanTrfase"/>
</dbReference>